<gene>
    <name evidence="1" type="ORF">LPJ64_003920</name>
</gene>
<name>A0A9W7XK43_9FUNG</name>
<evidence type="ECO:0000313" key="1">
    <source>
        <dbReference type="EMBL" id="KAJ1644400.1"/>
    </source>
</evidence>
<keyword evidence="2" id="KW-1185">Reference proteome</keyword>
<sequence>MLDALAETVEPNGSLFKFQLPSLLDEWTLVFSLSFDPQYKVPEFVPLPVLKRVDTVHIDVLDLLQPCPLDTDTFVPQYRLGMKKEIPHLCELWIRPQSMTVSELSDLAPKLLLSLLFEKTSPLNAHQTISAVMISPTFAMFCIPGEHGKVGYVNMMCICEDDKLALRVSSTGREVYLGVLIAVIKRLCLLLDLDLGDDLNRTSHDLLAALSMRSRDLARLISSSNSNSNSKCDRNKSNSNDKDEILSDFLVIECKSQITLFQ</sequence>
<evidence type="ECO:0000313" key="2">
    <source>
        <dbReference type="Proteomes" id="UP001145021"/>
    </source>
</evidence>
<reference evidence="1" key="1">
    <citation type="submission" date="2022-07" db="EMBL/GenBank/DDBJ databases">
        <title>Phylogenomic reconstructions and comparative analyses of Kickxellomycotina fungi.</title>
        <authorList>
            <person name="Reynolds N.K."/>
            <person name="Stajich J.E."/>
            <person name="Barry K."/>
            <person name="Grigoriev I.V."/>
            <person name="Crous P."/>
            <person name="Smith M.E."/>
        </authorList>
    </citation>
    <scope>NUCLEOTIDE SEQUENCE</scope>
    <source>
        <strain evidence="1">NBRC 105413</strain>
    </source>
</reference>
<dbReference type="Proteomes" id="UP001145021">
    <property type="component" value="Unassembled WGS sequence"/>
</dbReference>
<organism evidence="1 2">
    <name type="scientific">Coemansia asiatica</name>
    <dbReference type="NCBI Taxonomy" id="1052880"/>
    <lineage>
        <taxon>Eukaryota</taxon>
        <taxon>Fungi</taxon>
        <taxon>Fungi incertae sedis</taxon>
        <taxon>Zoopagomycota</taxon>
        <taxon>Kickxellomycotina</taxon>
        <taxon>Kickxellomycetes</taxon>
        <taxon>Kickxellales</taxon>
        <taxon>Kickxellaceae</taxon>
        <taxon>Coemansia</taxon>
    </lineage>
</organism>
<proteinExistence type="predicted"/>
<protein>
    <submittedName>
        <fullName evidence="1">Uncharacterized protein</fullName>
    </submittedName>
</protein>
<dbReference type="AlphaFoldDB" id="A0A9W7XK43"/>
<comment type="caution">
    <text evidence="1">The sequence shown here is derived from an EMBL/GenBank/DDBJ whole genome shotgun (WGS) entry which is preliminary data.</text>
</comment>
<accession>A0A9W7XK43</accession>
<dbReference type="EMBL" id="JANBOH010000168">
    <property type="protein sequence ID" value="KAJ1644400.1"/>
    <property type="molecule type" value="Genomic_DNA"/>
</dbReference>